<name>A0ABY5ZAZ1_9ACTN</name>
<dbReference type="Gene3D" id="3.40.1800.10">
    <property type="entry name" value="His-Me finger endonucleases"/>
    <property type="match status" value="1"/>
</dbReference>
<dbReference type="RefSeq" id="WP_390891331.1">
    <property type="nucleotide sequence ID" value="NZ_BAAABS010000033.1"/>
</dbReference>
<organism evidence="1 2">
    <name type="scientific">Dactylosporangium roseum</name>
    <dbReference type="NCBI Taxonomy" id="47989"/>
    <lineage>
        <taxon>Bacteria</taxon>
        <taxon>Bacillati</taxon>
        <taxon>Actinomycetota</taxon>
        <taxon>Actinomycetes</taxon>
        <taxon>Micromonosporales</taxon>
        <taxon>Micromonosporaceae</taxon>
        <taxon>Dactylosporangium</taxon>
    </lineage>
</organism>
<dbReference type="EMBL" id="CP073721">
    <property type="protein sequence ID" value="UWZ37863.1"/>
    <property type="molecule type" value="Genomic_DNA"/>
</dbReference>
<evidence type="ECO:0000313" key="1">
    <source>
        <dbReference type="EMBL" id="UWZ37863.1"/>
    </source>
</evidence>
<dbReference type="InterPro" id="IPR044925">
    <property type="entry name" value="His-Me_finger_sf"/>
</dbReference>
<reference evidence="1" key="1">
    <citation type="submission" date="2021-04" db="EMBL/GenBank/DDBJ databases">
        <title>Biosynthetic gene clusters of Dactylosporangioum roseum.</title>
        <authorList>
            <person name="Hartkoorn R.C."/>
            <person name="Beaudoing E."/>
            <person name="Hot D."/>
            <person name="Moureu S."/>
        </authorList>
    </citation>
    <scope>NUCLEOTIDE SEQUENCE</scope>
    <source>
        <strain evidence="1">NRRL B-16295</strain>
    </source>
</reference>
<protein>
    <recommendedName>
        <fullName evidence="3">Recombination endonuclease VII</fullName>
    </recommendedName>
</protein>
<sequence>MTVAQGGVCAICNQPETKHHSDLLKIDHDRSCCSDSRSCGKCIRGLLCSNCNRALGLFGDDPTRLRAAAAYLDRQVAAAD</sequence>
<accession>A0ABY5ZAZ1</accession>
<keyword evidence="2" id="KW-1185">Reference proteome</keyword>
<dbReference type="Proteomes" id="UP001058271">
    <property type="component" value="Chromosome"/>
</dbReference>
<evidence type="ECO:0000313" key="2">
    <source>
        <dbReference type="Proteomes" id="UP001058271"/>
    </source>
</evidence>
<dbReference type="InterPro" id="IPR038563">
    <property type="entry name" value="Endonuclease_7_sf"/>
</dbReference>
<evidence type="ECO:0008006" key="3">
    <source>
        <dbReference type="Google" id="ProtNLM"/>
    </source>
</evidence>
<dbReference type="InterPro" id="IPR004211">
    <property type="entry name" value="Endonuclease_7"/>
</dbReference>
<dbReference type="SUPFAM" id="SSF54060">
    <property type="entry name" value="His-Me finger endonucleases"/>
    <property type="match status" value="1"/>
</dbReference>
<dbReference type="Pfam" id="PF02945">
    <property type="entry name" value="Endonuclease_7"/>
    <property type="match status" value="1"/>
</dbReference>
<gene>
    <name evidence="1" type="ORF">Drose_06195</name>
</gene>
<proteinExistence type="predicted"/>